<dbReference type="InterPro" id="IPR006655">
    <property type="entry name" value="Mopterin_OxRdtase_prok_CS"/>
</dbReference>
<keyword evidence="8" id="KW-0408">Iron</keyword>
<dbReference type="Gene3D" id="2.40.40.20">
    <property type="match status" value="1"/>
</dbReference>
<evidence type="ECO:0000256" key="10">
    <source>
        <dbReference type="ARBA" id="ARBA00023063"/>
    </source>
</evidence>
<name>A0A2S8BGI3_9MYCO</name>
<dbReference type="AlphaFoldDB" id="A0A2S8BGI3"/>
<evidence type="ECO:0000256" key="11">
    <source>
        <dbReference type="SAM" id="MobiDB-lite"/>
    </source>
</evidence>
<dbReference type="SUPFAM" id="SSF53706">
    <property type="entry name" value="Formate dehydrogenase/DMSO reductase, domains 1-3"/>
    <property type="match status" value="1"/>
</dbReference>
<evidence type="ECO:0000256" key="1">
    <source>
        <dbReference type="ARBA" id="ARBA00001942"/>
    </source>
</evidence>
<accession>A0A2S8BGI3</accession>
<dbReference type="Pfam" id="PF04879">
    <property type="entry name" value="Molybdop_Fe4S4"/>
    <property type="match status" value="1"/>
</dbReference>
<dbReference type="InterPro" id="IPR041957">
    <property type="entry name" value="CT_Nitrate-R-NapA-like"/>
</dbReference>
<comment type="cofactor">
    <cofactor evidence="1">
        <name>Mo-bis(molybdopterin guanine dinucleotide)</name>
        <dbReference type="ChEBI" id="CHEBI:60539"/>
    </cofactor>
</comment>
<protein>
    <submittedName>
        <fullName evidence="13">Periplasmic nitrate reductase</fullName>
        <ecNumber evidence="13">1.7.99.4</ecNumber>
    </submittedName>
</protein>
<keyword evidence="4" id="KW-0004">4Fe-4S</keyword>
<dbReference type="EC" id="1.7.99.4" evidence="13"/>
<dbReference type="CDD" id="cd02754">
    <property type="entry name" value="MopB_Nitrate-R-NapA-like"/>
    <property type="match status" value="1"/>
</dbReference>
<dbReference type="PROSITE" id="PS00932">
    <property type="entry name" value="MOLYBDOPTERIN_PROK_3"/>
    <property type="match status" value="1"/>
</dbReference>
<dbReference type="SUPFAM" id="SSF50692">
    <property type="entry name" value="ADC-like"/>
    <property type="match status" value="1"/>
</dbReference>
<dbReference type="CDD" id="cd02791">
    <property type="entry name" value="MopB_CT_Nitrate-R-NapA-like"/>
    <property type="match status" value="1"/>
</dbReference>
<keyword evidence="9" id="KW-0411">Iron-sulfur</keyword>
<comment type="similarity">
    <text evidence="3">Belongs to the prokaryotic molybdopterin-containing oxidoreductase family. NasA/NapA/NarB subfamily.</text>
</comment>
<dbReference type="InterPro" id="IPR006657">
    <property type="entry name" value="MoPterin_dinucl-bd_dom"/>
</dbReference>
<comment type="caution">
    <text evidence="13">The sequence shown here is derived from an EMBL/GenBank/DDBJ whole genome shotgun (WGS) entry which is preliminary data.</text>
</comment>
<dbReference type="PANTHER" id="PTHR43105:SF10">
    <property type="entry name" value="NADH-QUINONE OXIDOREDUCTASE SUBUNIT G"/>
    <property type="match status" value="1"/>
</dbReference>
<dbReference type="PANTHER" id="PTHR43105">
    <property type="entry name" value="RESPIRATORY NITRATE REDUCTASE"/>
    <property type="match status" value="1"/>
</dbReference>
<dbReference type="EMBL" id="PPEA01000588">
    <property type="protein sequence ID" value="PQM45783.1"/>
    <property type="molecule type" value="Genomic_DNA"/>
</dbReference>
<evidence type="ECO:0000256" key="2">
    <source>
        <dbReference type="ARBA" id="ARBA00001966"/>
    </source>
</evidence>
<dbReference type="GO" id="GO:0051539">
    <property type="term" value="F:4 iron, 4 sulfur cluster binding"/>
    <property type="evidence" value="ECO:0007669"/>
    <property type="project" value="UniProtKB-KW"/>
</dbReference>
<keyword evidence="6" id="KW-0479">Metal-binding</keyword>
<dbReference type="GO" id="GO:0042128">
    <property type="term" value="P:nitrate assimilation"/>
    <property type="evidence" value="ECO:0007669"/>
    <property type="project" value="UniProtKB-KW"/>
</dbReference>
<dbReference type="InterPro" id="IPR006963">
    <property type="entry name" value="Mopterin_OxRdtase_4Fe-4S_dom"/>
</dbReference>
<dbReference type="GO" id="GO:0016491">
    <property type="term" value="F:oxidoreductase activity"/>
    <property type="evidence" value="ECO:0007669"/>
    <property type="project" value="UniProtKB-KW"/>
</dbReference>
<dbReference type="SMART" id="SM00926">
    <property type="entry name" value="Molybdop_Fe4S4"/>
    <property type="match status" value="1"/>
</dbReference>
<dbReference type="Pfam" id="PF00384">
    <property type="entry name" value="Molybdopterin"/>
    <property type="match status" value="1"/>
</dbReference>
<keyword evidence="10" id="KW-0534">Nitrate assimilation</keyword>
<evidence type="ECO:0000256" key="4">
    <source>
        <dbReference type="ARBA" id="ARBA00022485"/>
    </source>
</evidence>
<evidence type="ECO:0000313" key="13">
    <source>
        <dbReference type="EMBL" id="PQM45783.1"/>
    </source>
</evidence>
<dbReference type="Gene3D" id="2.20.25.90">
    <property type="entry name" value="ADC-like domains"/>
    <property type="match status" value="1"/>
</dbReference>
<evidence type="ECO:0000256" key="8">
    <source>
        <dbReference type="ARBA" id="ARBA00023004"/>
    </source>
</evidence>
<feature type="domain" description="4Fe-4S Mo/W bis-MGD-type" evidence="12">
    <location>
        <begin position="1"/>
        <end position="54"/>
    </location>
</feature>
<evidence type="ECO:0000256" key="9">
    <source>
        <dbReference type="ARBA" id="ARBA00023014"/>
    </source>
</evidence>
<dbReference type="PROSITE" id="PS51669">
    <property type="entry name" value="4FE4S_MOW_BIS_MGD"/>
    <property type="match status" value="1"/>
</dbReference>
<keyword evidence="7 13" id="KW-0560">Oxidoreductase</keyword>
<dbReference type="GO" id="GO:0046872">
    <property type="term" value="F:metal ion binding"/>
    <property type="evidence" value="ECO:0007669"/>
    <property type="project" value="UniProtKB-KW"/>
</dbReference>
<dbReference type="Gene3D" id="3.40.50.740">
    <property type="match status" value="1"/>
</dbReference>
<evidence type="ECO:0000313" key="14">
    <source>
        <dbReference type="Proteomes" id="UP000238296"/>
    </source>
</evidence>
<evidence type="ECO:0000256" key="6">
    <source>
        <dbReference type="ARBA" id="ARBA00022723"/>
    </source>
</evidence>
<dbReference type="GO" id="GO:0043546">
    <property type="term" value="F:molybdopterin cofactor binding"/>
    <property type="evidence" value="ECO:0007669"/>
    <property type="project" value="InterPro"/>
</dbReference>
<evidence type="ECO:0000256" key="7">
    <source>
        <dbReference type="ARBA" id="ARBA00023002"/>
    </source>
</evidence>
<organism evidence="13 14">
    <name type="scientific">Mycobacterium talmoniae</name>
    <dbReference type="NCBI Taxonomy" id="1858794"/>
    <lineage>
        <taxon>Bacteria</taxon>
        <taxon>Bacillati</taxon>
        <taxon>Actinomycetota</taxon>
        <taxon>Actinomycetes</taxon>
        <taxon>Mycobacteriales</taxon>
        <taxon>Mycobacteriaceae</taxon>
        <taxon>Mycobacterium</taxon>
    </lineage>
</organism>
<sequence>MRGACLLCSNGCGLEIAVRDGRMVGVRGRAEDRVNHGRLGPKGLYGWQGEQRDRLTVPLIRQRGRLVETDWDTAMTQIVERSRTLLDAKGPLSHGFFTSGQLMIEEYYTLAVIGKAGLGTPHMDGNTRWCTATASAAFQESFGCDGQPGSYTDIDSCDAVFLFGHNVAETQTVLWARMLDRLDGPDPPQLVCVDPRRTNVAERATVHLPIRNGTNLALMNALVREQITRGFVDERYVAAHTIGFDALARMTRDATPEWAADICGVPADDIRRAAEIFGTSQRVVSTCSMGFYQSHQATAASCQVNNLHLLRGMLGRPGAGILQMNGQPSAENNREAGCGPALPGFRNWENPEHVRELAELWNVDPIVIPHWAPPTDAMTMFRYAEQGSIGFLWIAGTNPAVSMPDLARVRRILSGDQCFVVVSDGYRTETTELADVVLPAALWGEKTGTHTNVDRTVHLSERAVDPPGQARGDLEIWIDYARRMALADKDGRPLPPWEEPEQAFEAWKQCSAGRPVDYTGLSYALLHERGGIQWPCTADTPAGTERLYTDGNFPTDPDSCETYGHDLATGAAVSETEFRACRPDGRAILKTTPYEPAFEQPDERYPLRLTTGRTVYHWHTRTKTARSPQLQRAAPAMWLEVSRQDAQRLGIGEGDIVRVTSRRGSIEAPARVSHVRAGIVFAPWHYGGTAANELTLSAWDPISKQPEFKVAAVDLERVRDGDGPAPAPIHTASAPATLDR</sequence>
<dbReference type="Proteomes" id="UP000238296">
    <property type="component" value="Unassembled WGS sequence"/>
</dbReference>
<gene>
    <name evidence="13" type="primary">napA</name>
    <name evidence="13" type="ORF">C1Y40_04058</name>
</gene>
<dbReference type="InterPro" id="IPR006656">
    <property type="entry name" value="Mopterin_OxRdtase"/>
</dbReference>
<reference evidence="13 14" key="1">
    <citation type="journal article" date="2017" name="Int. J. Syst. Evol. Microbiol.">
        <title>Mycobacterium talmoniae sp. nov., a slowly growing mycobacterium isolated from human respiratory samples.</title>
        <authorList>
            <person name="Davidson R.M."/>
            <person name="DeGroote M.A."/>
            <person name="Marola J.L."/>
            <person name="Buss S."/>
            <person name="Jones V."/>
            <person name="McNeil M.R."/>
            <person name="Freifeld A.G."/>
            <person name="Elaine Epperson L."/>
            <person name="Hasan N.A."/>
            <person name="Jackson M."/>
            <person name="Iwen P.C."/>
            <person name="Salfinger M."/>
            <person name="Strong M."/>
        </authorList>
    </citation>
    <scope>NUCLEOTIDE SEQUENCE [LARGE SCALE GENOMIC DNA]</scope>
    <source>
        <strain evidence="13 14">ATCC BAA-2683</strain>
    </source>
</reference>
<keyword evidence="5" id="KW-0500">Molybdenum</keyword>
<dbReference type="Pfam" id="PF01568">
    <property type="entry name" value="Molydop_binding"/>
    <property type="match status" value="1"/>
</dbReference>
<evidence type="ECO:0000256" key="3">
    <source>
        <dbReference type="ARBA" id="ARBA00008747"/>
    </source>
</evidence>
<evidence type="ECO:0000259" key="12">
    <source>
        <dbReference type="PROSITE" id="PS51669"/>
    </source>
</evidence>
<evidence type="ECO:0000256" key="5">
    <source>
        <dbReference type="ARBA" id="ARBA00022505"/>
    </source>
</evidence>
<proteinExistence type="inferred from homology"/>
<feature type="region of interest" description="Disordered" evidence="11">
    <location>
        <begin position="719"/>
        <end position="740"/>
    </location>
</feature>
<dbReference type="InterPro" id="IPR009010">
    <property type="entry name" value="Asp_de-COase-like_dom_sf"/>
</dbReference>
<dbReference type="Gene3D" id="3.40.228.10">
    <property type="entry name" value="Dimethylsulfoxide Reductase, domain 2"/>
    <property type="match status" value="1"/>
</dbReference>
<comment type="cofactor">
    <cofactor evidence="2">
        <name>[4Fe-4S] cluster</name>
        <dbReference type="ChEBI" id="CHEBI:49883"/>
    </cofactor>
</comment>
<dbReference type="InterPro" id="IPR050123">
    <property type="entry name" value="Prok_molybdopt-oxidoreductase"/>
</dbReference>